<organism evidence="1 2">
    <name type="scientific">Scleropages formosus</name>
    <name type="common">Asian bonytongue</name>
    <name type="synonym">Osteoglossum formosum</name>
    <dbReference type="NCBI Taxonomy" id="113540"/>
    <lineage>
        <taxon>Eukaryota</taxon>
        <taxon>Metazoa</taxon>
        <taxon>Chordata</taxon>
        <taxon>Craniata</taxon>
        <taxon>Vertebrata</taxon>
        <taxon>Euteleostomi</taxon>
        <taxon>Actinopterygii</taxon>
        <taxon>Neopterygii</taxon>
        <taxon>Teleostei</taxon>
        <taxon>Osteoglossocephala</taxon>
        <taxon>Osteoglossomorpha</taxon>
        <taxon>Osteoglossiformes</taxon>
        <taxon>Osteoglossidae</taxon>
        <taxon>Scleropages</taxon>
    </lineage>
</organism>
<comment type="caution">
    <text evidence="1">The sequence shown here is derived from an EMBL/GenBank/DDBJ whole genome shotgun (WGS) entry which is preliminary data.</text>
</comment>
<evidence type="ECO:0000313" key="1">
    <source>
        <dbReference type="EMBL" id="KPP67633.1"/>
    </source>
</evidence>
<name>A0A0N8JYW0_SCLFO</name>
<accession>A0A0N8JYW0</accession>
<reference evidence="1 2" key="1">
    <citation type="submission" date="2015-08" db="EMBL/GenBank/DDBJ databases">
        <title>The genome of the Asian arowana (Scleropages formosus).</title>
        <authorList>
            <person name="Tan M.H."/>
            <person name="Gan H.M."/>
            <person name="Croft L.J."/>
            <person name="Austin C.M."/>
        </authorList>
    </citation>
    <scope>NUCLEOTIDE SEQUENCE [LARGE SCALE GENOMIC DNA]</scope>
    <source>
        <strain evidence="1">Aro1</strain>
    </source>
</reference>
<dbReference type="EMBL" id="JARO02004944">
    <property type="protein sequence ID" value="KPP67633.1"/>
    <property type="molecule type" value="Genomic_DNA"/>
</dbReference>
<protein>
    <submittedName>
        <fullName evidence="1">Uncharacterized protein</fullName>
    </submittedName>
</protein>
<gene>
    <name evidence="1" type="ORF">Z043_113751</name>
</gene>
<dbReference type="Proteomes" id="UP000034805">
    <property type="component" value="Unassembled WGS sequence"/>
</dbReference>
<evidence type="ECO:0000313" key="2">
    <source>
        <dbReference type="Proteomes" id="UP000034805"/>
    </source>
</evidence>
<sequence>MAPSIPTYSYQTLSPATLSPAAQTTNGKPNFSGTLIMPTGSQIHNGPKCSIKGMYNPSMAHTPMPANRGNLQYRSTWRRRKHTRESLPVSVSR</sequence>
<proteinExistence type="predicted"/>
<dbReference type="AlphaFoldDB" id="A0A0N8JYW0"/>